<dbReference type="SUPFAM" id="SSF55961">
    <property type="entry name" value="Bet v1-like"/>
    <property type="match status" value="1"/>
</dbReference>
<dbReference type="Gene3D" id="3.30.530.20">
    <property type="match status" value="1"/>
</dbReference>
<organism evidence="2 3">
    <name type="scientific">Nocardia terpenica</name>
    <dbReference type="NCBI Taxonomy" id="455432"/>
    <lineage>
        <taxon>Bacteria</taxon>
        <taxon>Bacillati</taxon>
        <taxon>Actinomycetota</taxon>
        <taxon>Actinomycetes</taxon>
        <taxon>Mycobacteriales</taxon>
        <taxon>Nocardiaceae</taxon>
        <taxon>Nocardia</taxon>
    </lineage>
</organism>
<keyword evidence="1" id="KW-0812">Transmembrane</keyword>
<evidence type="ECO:0000256" key="1">
    <source>
        <dbReference type="SAM" id="Phobius"/>
    </source>
</evidence>
<keyword evidence="1" id="KW-1133">Transmembrane helix</keyword>
<dbReference type="CDD" id="cd07821">
    <property type="entry name" value="PYR_PYL_RCAR_like"/>
    <property type="match status" value="1"/>
</dbReference>
<dbReference type="RefSeq" id="WP_167490335.1">
    <property type="nucleotide sequence ID" value="NZ_CP046173.1"/>
</dbReference>
<name>A0A6G9ZCT6_9NOCA</name>
<evidence type="ECO:0000313" key="3">
    <source>
        <dbReference type="Proteomes" id="UP000500953"/>
    </source>
</evidence>
<dbReference type="EMBL" id="CP046173">
    <property type="protein sequence ID" value="QIS22946.1"/>
    <property type="molecule type" value="Genomic_DNA"/>
</dbReference>
<dbReference type="InterPro" id="IPR023393">
    <property type="entry name" value="START-like_dom_sf"/>
</dbReference>
<protein>
    <submittedName>
        <fullName evidence="2">SRPBCC family protein</fullName>
    </submittedName>
</protein>
<dbReference type="Pfam" id="PF10604">
    <property type="entry name" value="Polyketide_cyc2"/>
    <property type="match status" value="1"/>
</dbReference>
<feature type="transmembrane region" description="Helical" evidence="1">
    <location>
        <begin position="121"/>
        <end position="142"/>
    </location>
</feature>
<proteinExistence type="predicted"/>
<dbReference type="InterPro" id="IPR019587">
    <property type="entry name" value="Polyketide_cyclase/dehydratase"/>
</dbReference>
<evidence type="ECO:0000313" key="2">
    <source>
        <dbReference type="EMBL" id="QIS22946.1"/>
    </source>
</evidence>
<gene>
    <name evidence="2" type="ORF">F6W96_36015</name>
</gene>
<sequence length="148" mass="16828">MRTVDLERTIQAPVADVFDWLTDATNYQRAPFIRRVTLVRPGDIAEHGIGAVRLLVTPLLRVTEEIVAYDPPRMMRYKILSSFPALRNQDGCMLFEPIGEQATRVRWHSEFEVAAPMFADAWTLLVWPLVVLGIHGVLLTAARELDRS</sequence>
<reference evidence="2 3" key="1">
    <citation type="journal article" date="2019" name="ACS Chem. Biol.">
        <title>Identification and Mobilization of a Cryptic Antibiotic Biosynthesis Gene Locus from a Human-Pathogenic Nocardia Isolate.</title>
        <authorList>
            <person name="Herisse M."/>
            <person name="Ishida K."/>
            <person name="Porter J.L."/>
            <person name="Howden B."/>
            <person name="Hertweck C."/>
            <person name="Stinear T.P."/>
            <person name="Pidot S.J."/>
        </authorList>
    </citation>
    <scope>NUCLEOTIDE SEQUENCE [LARGE SCALE GENOMIC DNA]</scope>
    <source>
        <strain evidence="2 3">AUSMDU00012715</strain>
    </source>
</reference>
<accession>A0A6G9ZCT6</accession>
<dbReference type="AlphaFoldDB" id="A0A6G9ZCT6"/>
<dbReference type="Proteomes" id="UP000500953">
    <property type="component" value="Chromosome"/>
</dbReference>
<keyword evidence="1" id="KW-0472">Membrane</keyword>